<dbReference type="OrthoDB" id="8018325at2"/>
<evidence type="ECO:0000259" key="1">
    <source>
        <dbReference type="PROSITE" id="PS51819"/>
    </source>
</evidence>
<sequence length="206" mass="23845">MEILHVNLKTTNLKRMKTFYTEQLRLRLLRSGQLFFTVEVGETKLTFEAGEEQTRYHVAFRLTTRGFNALQNHLAFLPNPEGETSLFWKGRQRYLYDPDGNILELLERESTLPRDFLDIGEVGMPSDDVSEFAAFLRPIETSLEAKGDAFRFYGDETGVLVLVKVGRHWYPTMDEATISPIHLEIRGREEQLLTHPTYPYTIAVTK</sequence>
<accession>A0A0M0KVI0</accession>
<gene>
    <name evidence="2" type="ORF">AMD01_16930</name>
</gene>
<dbReference type="Gene3D" id="3.10.180.10">
    <property type="entry name" value="2,3-Dihydroxybiphenyl 1,2-Dioxygenase, domain 1"/>
    <property type="match status" value="1"/>
</dbReference>
<comment type="caution">
    <text evidence="2">The sequence shown here is derived from an EMBL/GenBank/DDBJ whole genome shotgun (WGS) entry which is preliminary data.</text>
</comment>
<evidence type="ECO:0000313" key="3">
    <source>
        <dbReference type="Proteomes" id="UP000037558"/>
    </source>
</evidence>
<dbReference type="AlphaFoldDB" id="A0A0M0KVI0"/>
<reference evidence="3" key="1">
    <citation type="submission" date="2015-08" db="EMBL/GenBank/DDBJ databases">
        <title>Fjat-14210 dsm16467.</title>
        <authorList>
            <person name="Liu B."/>
            <person name="Wang J."/>
            <person name="Zhu Y."/>
            <person name="Liu G."/>
            <person name="Chen Q."/>
            <person name="Chen Z."/>
            <person name="Lan J."/>
            <person name="Che J."/>
            <person name="Ge C."/>
            <person name="Shi H."/>
            <person name="Pan Z."/>
            <person name="Liu X."/>
        </authorList>
    </citation>
    <scope>NUCLEOTIDE SEQUENCE [LARGE SCALE GENOMIC DNA]</scope>
    <source>
        <strain evidence="3">DSM 16467</strain>
    </source>
</reference>
<proteinExistence type="predicted"/>
<dbReference type="RefSeq" id="WP_053402626.1">
    <property type="nucleotide sequence ID" value="NZ_JAMAUM010000009.1"/>
</dbReference>
<evidence type="ECO:0000313" key="2">
    <source>
        <dbReference type="EMBL" id="KOO42826.1"/>
    </source>
</evidence>
<dbReference type="InterPro" id="IPR029068">
    <property type="entry name" value="Glyas_Bleomycin-R_OHBP_Dase"/>
</dbReference>
<keyword evidence="3" id="KW-1185">Reference proteome</keyword>
<dbReference type="PROSITE" id="PS51819">
    <property type="entry name" value="VOC"/>
    <property type="match status" value="1"/>
</dbReference>
<dbReference type="SUPFAM" id="SSF54593">
    <property type="entry name" value="Glyoxalase/Bleomycin resistance protein/Dihydroxybiphenyl dioxygenase"/>
    <property type="match status" value="1"/>
</dbReference>
<name>A0A0M0KVI0_9BACI</name>
<dbReference type="Proteomes" id="UP000037558">
    <property type="component" value="Unassembled WGS sequence"/>
</dbReference>
<dbReference type="EMBL" id="LILC01000023">
    <property type="protein sequence ID" value="KOO42826.1"/>
    <property type="molecule type" value="Genomic_DNA"/>
</dbReference>
<organism evidence="2 3">
    <name type="scientific">Priestia koreensis</name>
    <dbReference type="NCBI Taxonomy" id="284581"/>
    <lineage>
        <taxon>Bacteria</taxon>
        <taxon>Bacillati</taxon>
        <taxon>Bacillota</taxon>
        <taxon>Bacilli</taxon>
        <taxon>Bacillales</taxon>
        <taxon>Bacillaceae</taxon>
        <taxon>Priestia</taxon>
    </lineage>
</organism>
<dbReference type="InterPro" id="IPR037523">
    <property type="entry name" value="VOC_core"/>
</dbReference>
<dbReference type="PATRIC" id="fig|284581.3.peg.2890"/>
<feature type="domain" description="VOC" evidence="1">
    <location>
        <begin position="2"/>
        <end position="108"/>
    </location>
</feature>
<protein>
    <recommendedName>
        <fullName evidence="1">VOC domain-containing protein</fullName>
    </recommendedName>
</protein>
<dbReference type="STRING" id="284581.AMD01_16930"/>